<evidence type="ECO:0000313" key="1">
    <source>
        <dbReference type="EMBL" id="KAK8834871.1"/>
    </source>
</evidence>
<evidence type="ECO:0000313" key="2">
    <source>
        <dbReference type="EMBL" id="KAK8844378.1"/>
    </source>
</evidence>
<comment type="caution">
    <text evidence="1">The sequence shown here is derived from an EMBL/GenBank/DDBJ whole genome shotgun (WGS) entry which is preliminary data.</text>
</comment>
<evidence type="ECO:0000313" key="3">
    <source>
        <dbReference type="Proteomes" id="UP001470230"/>
    </source>
</evidence>
<dbReference type="EMBL" id="JAPFFF010000032">
    <property type="protein sequence ID" value="KAK8844378.1"/>
    <property type="molecule type" value="Genomic_DNA"/>
</dbReference>
<keyword evidence="3" id="KW-1185">Reference proteome</keyword>
<protein>
    <submittedName>
        <fullName evidence="1">Uncharacterized protein</fullName>
    </submittedName>
</protein>
<name>A0ABR2GMG1_9EUKA</name>
<dbReference type="Proteomes" id="UP001470230">
    <property type="component" value="Unassembled WGS sequence"/>
</dbReference>
<gene>
    <name evidence="1" type="ORF">M9Y10_021028</name>
    <name evidence="2" type="ORF">M9Y10_024236</name>
</gene>
<sequence length="135" mass="16303">MLKGREYYKEKYESYLLLTQYAGDNITHQQTIEILTKIVSRINSGPQKKIIPFSRKEKRSKELLMQWCESNLHLIEEHIGQIVLVDENDKIIDPFEPKKKFLWKFRDETQNTFSKIFDFDFNDISNRESEDDYNF</sequence>
<organism evidence="1 3">
    <name type="scientific">Tritrichomonas musculus</name>
    <dbReference type="NCBI Taxonomy" id="1915356"/>
    <lineage>
        <taxon>Eukaryota</taxon>
        <taxon>Metamonada</taxon>
        <taxon>Parabasalia</taxon>
        <taxon>Tritrichomonadida</taxon>
        <taxon>Tritrichomonadidae</taxon>
        <taxon>Tritrichomonas</taxon>
    </lineage>
</organism>
<accession>A0ABR2GMG1</accession>
<proteinExistence type="predicted"/>
<dbReference type="EMBL" id="JAPFFF010000280">
    <property type="protein sequence ID" value="KAK8834871.1"/>
    <property type="molecule type" value="Genomic_DNA"/>
</dbReference>
<reference evidence="1 3" key="1">
    <citation type="submission" date="2024-04" db="EMBL/GenBank/DDBJ databases">
        <title>Tritrichomonas musculus Genome.</title>
        <authorList>
            <person name="Alves-Ferreira E."/>
            <person name="Grigg M."/>
            <person name="Lorenzi H."/>
            <person name="Galac M."/>
        </authorList>
    </citation>
    <scope>NUCLEOTIDE SEQUENCE [LARGE SCALE GENOMIC DNA]</scope>
    <source>
        <strain evidence="1 3">EAF2021</strain>
    </source>
</reference>